<accession>C9YB28</accession>
<proteinExistence type="predicted"/>
<protein>
    <recommendedName>
        <fullName evidence="2">Bacteriocin-protection protein</fullName>
    </recommendedName>
</protein>
<name>C9YB28_CURXX</name>
<sequence length="200" mass="22251">MPDSGVLPDNAFQPASRDAWRQWLSQNHGRDTGIWLVSFKKDTGRSCMSYDEAVEEALCFGWIDSKPKTLDAERAMLWFSPRKAGTGWSAANKQRIERALAAGRMAAPGLAKVEKARADGSWFALDAVEALSVPHDLQLALDAYTGAAGFFEAFPRSVKRSILEWISQAKTPATRDKRVQETARLAATNERANQWRKPVK</sequence>
<organism evidence="1">
    <name type="scientific">Curvibacter symbiont subsp. Hydra magnipapillata</name>
    <dbReference type="NCBI Taxonomy" id="667019"/>
    <lineage>
        <taxon>Bacteria</taxon>
        <taxon>Pseudomonadati</taxon>
        <taxon>Pseudomonadota</taxon>
        <taxon>Betaproteobacteria</taxon>
        <taxon>Burkholderiales</taxon>
        <taxon>Comamonadaceae</taxon>
        <taxon>Curvibacter</taxon>
    </lineage>
</organism>
<dbReference type="EMBL" id="FN543104">
    <property type="protein sequence ID" value="CBA29666.1"/>
    <property type="molecule type" value="Genomic_DNA"/>
</dbReference>
<reference evidence="1" key="1">
    <citation type="journal article" date="2010" name="Nature">
        <title>The dynamic genome of Hydra.</title>
        <authorList>
            <person name="Chapman J.A."/>
            <person name="Kirkness E.F."/>
            <person name="Simakov O."/>
            <person name="Hampson S.E."/>
            <person name="Mitros T."/>
            <person name="Weinmaier T."/>
            <person name="Rattei T."/>
            <person name="Balasubramanian P.G."/>
            <person name="Borman J."/>
            <person name="Busam D."/>
            <person name="Disbennett K."/>
            <person name="Pfannkoch C."/>
            <person name="Sumin N."/>
            <person name="Sutton G."/>
            <person name="Viswanathan L."/>
            <person name="Walenz B."/>
            <person name="Goodstein D.M."/>
            <person name="Hellsten U."/>
            <person name="Kawashima T."/>
            <person name="Prochnik S.E."/>
            <person name="Putnam N.H."/>
            <person name="Shu S."/>
            <person name="Blumberg B."/>
            <person name="Dana C.E."/>
            <person name="Gee L."/>
            <person name="Kibler D.F."/>
            <person name="Law L."/>
            <person name="Lindgens D."/>
            <person name="Martinez D.E."/>
            <person name="Peng J."/>
            <person name="Wigge P.A."/>
            <person name="Bertulat B."/>
            <person name="Guder C."/>
            <person name="Nakamura Y."/>
            <person name="Ozbek S."/>
            <person name="Watanabe H."/>
            <person name="Khalturin K."/>
            <person name="Hemmrich G."/>
            <person name="Franke A."/>
            <person name="Augustin R."/>
            <person name="Fraune S."/>
            <person name="Hayakawa E."/>
            <person name="Hayakawa S."/>
            <person name="Hirose M."/>
            <person name="Hwang J."/>
            <person name="Ikeo K."/>
            <person name="Nishimiya-Fujisawa C."/>
            <person name="Ogura A."/>
            <person name="Takahashi T."/>
            <person name="Steinmetz P.R."/>
            <person name="Zhang X."/>
            <person name="Aufschnaiter R."/>
            <person name="Eder M.K."/>
            <person name="Gorny A.K."/>
            <person name="Salvenmoser W."/>
            <person name="Heimberg A.M."/>
            <person name="Wheeler B.M."/>
            <person name="Peterson K.J."/>
            <person name="Boettger A."/>
            <person name="Tischler P."/>
            <person name="Wolf A."/>
            <person name="Gojobori T."/>
            <person name="Remington K.A."/>
            <person name="Strausberg R.L."/>
            <person name="Venter J."/>
            <person name="Technau U."/>
            <person name="Hobmayer B."/>
            <person name="Bosch T.C."/>
            <person name="Holstein T.W."/>
            <person name="Fujisawa T."/>
            <person name="Bode H.R."/>
            <person name="David C.N."/>
            <person name="Rokhsar D.S."/>
            <person name="Steele R.E."/>
        </authorList>
    </citation>
    <scope>NUCLEOTIDE SEQUENCE</scope>
</reference>
<evidence type="ECO:0008006" key="2">
    <source>
        <dbReference type="Google" id="ProtNLM"/>
    </source>
</evidence>
<evidence type="ECO:0000313" key="1">
    <source>
        <dbReference type="EMBL" id="CBA29666.1"/>
    </source>
</evidence>
<gene>
    <name evidence="1" type="ORF">Csp_A13290</name>
</gene>
<dbReference type="Pfam" id="PF13376">
    <property type="entry name" value="OmdA"/>
    <property type="match status" value="1"/>
</dbReference>
<dbReference type="AlphaFoldDB" id="C9YB28"/>